<evidence type="ECO:0000313" key="2">
    <source>
        <dbReference type="EMBL" id="NYF42156.1"/>
    </source>
</evidence>
<evidence type="ECO:0000256" key="1">
    <source>
        <dbReference type="SAM" id="MobiDB-lite"/>
    </source>
</evidence>
<dbReference type="Proteomes" id="UP000576393">
    <property type="component" value="Unassembled WGS sequence"/>
</dbReference>
<name>A0A852V299_9ACTN</name>
<feature type="region of interest" description="Disordered" evidence="1">
    <location>
        <begin position="1"/>
        <end position="44"/>
    </location>
</feature>
<keyword evidence="3" id="KW-1185">Reference proteome</keyword>
<proteinExistence type="predicted"/>
<dbReference type="EMBL" id="JACCCO010000002">
    <property type="protein sequence ID" value="NYF42156.1"/>
    <property type="molecule type" value="Genomic_DNA"/>
</dbReference>
<accession>A0A852V299</accession>
<comment type="caution">
    <text evidence="2">The sequence shown here is derived from an EMBL/GenBank/DDBJ whole genome shotgun (WGS) entry which is preliminary data.</text>
</comment>
<sequence length="66" mass="7887">MGGFRDRLNRARRRRQANVLRDRFRARREARPPQHDDPGVGDALRSEFLEMRDSLRRANAKILDDR</sequence>
<reference evidence="2 3" key="1">
    <citation type="submission" date="2020-07" db="EMBL/GenBank/DDBJ databases">
        <title>Sequencing the genomes of 1000 actinobacteria strains.</title>
        <authorList>
            <person name="Klenk H.-P."/>
        </authorList>
    </citation>
    <scope>NUCLEOTIDE SEQUENCE [LARGE SCALE GENOMIC DNA]</scope>
    <source>
        <strain evidence="2 3">DSM 45763</strain>
    </source>
</reference>
<organism evidence="2 3">
    <name type="scientific">Streptosporangium sandarakinum</name>
    <dbReference type="NCBI Taxonomy" id="1260955"/>
    <lineage>
        <taxon>Bacteria</taxon>
        <taxon>Bacillati</taxon>
        <taxon>Actinomycetota</taxon>
        <taxon>Actinomycetes</taxon>
        <taxon>Streptosporangiales</taxon>
        <taxon>Streptosporangiaceae</taxon>
        <taxon>Streptosporangium</taxon>
    </lineage>
</organism>
<evidence type="ECO:0000313" key="3">
    <source>
        <dbReference type="Proteomes" id="UP000576393"/>
    </source>
</evidence>
<protein>
    <submittedName>
        <fullName evidence="2">Uncharacterized protein</fullName>
    </submittedName>
</protein>
<dbReference type="RefSeq" id="WP_179824522.1">
    <property type="nucleotide sequence ID" value="NZ_JACCCO010000002.1"/>
</dbReference>
<feature type="compositionally biased region" description="Basic and acidic residues" evidence="1">
    <location>
        <begin position="20"/>
        <end position="44"/>
    </location>
</feature>
<dbReference type="AlphaFoldDB" id="A0A852V299"/>
<gene>
    <name evidence="2" type="ORF">HDA43_004357</name>
</gene>